<evidence type="ECO:0000256" key="1">
    <source>
        <dbReference type="ARBA" id="ARBA00022737"/>
    </source>
</evidence>
<keyword evidence="1" id="KW-0677">Repeat</keyword>
<feature type="repeat" description="ANK" evidence="3">
    <location>
        <begin position="148"/>
        <end position="180"/>
    </location>
</feature>
<evidence type="ECO:0008006" key="8">
    <source>
        <dbReference type="Google" id="ProtNLM"/>
    </source>
</evidence>
<sequence length="412" mass="46047">MTQSKEQQTSKTIHDIVRTNNVKELELIVGHGASVNEVDTRCDDKFTPLHWAAHSGSLECMHWLLWQSADMDAQTPKGWTPAHIASIRGHDACVQALINNNVNINARDRRNQTCLHMACAHGNSFVTSPRHSSFTLHMLQDLHHRDVNGWTPAYTAAYHGRLGCLQMLVKWGAKLDDVDNEGNTAAHLAAMEGHLPCLKFIVSITRDTRAVLGARNDQGDTPKSLAEQFFKENCCTYLDALEWENDHPEQAENLAFPAHVAAYNGDLEHVKLLVEQGVVNINERDERGATLAHKAAGQGHVDILRWLMEMGASMDLATQSGETPKDVARRFSQLACLKLIGGGTDKTETGASHHHQNDSNRRKLTAKEEEFGRAKQKFEELKKQAEIAKKNFRQLGGQFEEDNKLETVENET</sequence>
<dbReference type="PROSITE" id="PS50088">
    <property type="entry name" value="ANK_REPEAT"/>
    <property type="match status" value="4"/>
</dbReference>
<dbReference type="PROSITE" id="PS50297">
    <property type="entry name" value="ANK_REP_REGION"/>
    <property type="match status" value="4"/>
</dbReference>
<dbReference type="SUPFAM" id="SSF48403">
    <property type="entry name" value="Ankyrin repeat"/>
    <property type="match status" value="1"/>
</dbReference>
<comment type="caution">
    <text evidence="6">The sequence shown here is derived from an EMBL/GenBank/DDBJ whole genome shotgun (WGS) entry which is preliminary data.</text>
</comment>
<evidence type="ECO:0000313" key="6">
    <source>
        <dbReference type="EMBL" id="CAF4766676.1"/>
    </source>
</evidence>
<dbReference type="Proteomes" id="UP000681720">
    <property type="component" value="Unassembled WGS sequence"/>
</dbReference>
<gene>
    <name evidence="5" type="ORF">BYL167_LOCUS13360</name>
    <name evidence="6" type="ORF">GIL414_LOCUS45777</name>
</gene>
<evidence type="ECO:0000313" key="5">
    <source>
        <dbReference type="EMBL" id="CAF3994888.1"/>
    </source>
</evidence>
<dbReference type="Gene3D" id="1.25.40.20">
    <property type="entry name" value="Ankyrin repeat-containing domain"/>
    <property type="match status" value="3"/>
</dbReference>
<feature type="non-terminal residue" evidence="6">
    <location>
        <position position="1"/>
    </location>
</feature>
<feature type="compositionally biased region" description="Basic and acidic residues" evidence="4">
    <location>
        <begin position="401"/>
        <end position="412"/>
    </location>
</feature>
<dbReference type="Pfam" id="PF12796">
    <property type="entry name" value="Ank_2"/>
    <property type="match status" value="3"/>
</dbReference>
<feature type="compositionally biased region" description="Basic and acidic residues" evidence="4">
    <location>
        <begin position="355"/>
        <end position="371"/>
    </location>
</feature>
<evidence type="ECO:0000256" key="4">
    <source>
        <dbReference type="SAM" id="MobiDB-lite"/>
    </source>
</evidence>
<feature type="region of interest" description="Disordered" evidence="4">
    <location>
        <begin position="344"/>
        <end position="371"/>
    </location>
</feature>
<feature type="repeat" description="ANK" evidence="3">
    <location>
        <begin position="287"/>
        <end position="319"/>
    </location>
</feature>
<protein>
    <recommendedName>
        <fullName evidence="8">Ankyrin repeat domain-containing protein 42</fullName>
    </recommendedName>
</protein>
<keyword evidence="2 3" id="KW-0040">ANK repeat</keyword>
<feature type="region of interest" description="Disordered" evidence="4">
    <location>
        <begin position="392"/>
        <end position="412"/>
    </location>
</feature>
<proteinExistence type="predicted"/>
<reference evidence="6" key="1">
    <citation type="submission" date="2021-02" db="EMBL/GenBank/DDBJ databases">
        <authorList>
            <person name="Nowell W R."/>
        </authorList>
    </citation>
    <scope>NUCLEOTIDE SEQUENCE</scope>
</reference>
<dbReference type="InterPro" id="IPR002110">
    <property type="entry name" value="Ankyrin_rpt"/>
</dbReference>
<feature type="repeat" description="ANK" evidence="3">
    <location>
        <begin position="77"/>
        <end position="109"/>
    </location>
</feature>
<dbReference type="SMART" id="SM00248">
    <property type="entry name" value="ANK"/>
    <property type="match status" value="8"/>
</dbReference>
<dbReference type="InterPro" id="IPR050776">
    <property type="entry name" value="Ank_Repeat/CDKN_Inhibitor"/>
</dbReference>
<evidence type="ECO:0000313" key="7">
    <source>
        <dbReference type="Proteomes" id="UP000681720"/>
    </source>
</evidence>
<dbReference type="EMBL" id="CAJOBH010004574">
    <property type="protein sequence ID" value="CAF3994888.1"/>
    <property type="molecule type" value="Genomic_DNA"/>
</dbReference>
<evidence type="ECO:0000256" key="2">
    <source>
        <dbReference type="ARBA" id="ARBA00023043"/>
    </source>
</evidence>
<dbReference type="PANTHER" id="PTHR24201:SF2">
    <property type="entry name" value="ANKYRIN REPEAT DOMAIN-CONTAINING PROTEIN 42"/>
    <property type="match status" value="1"/>
</dbReference>
<dbReference type="EMBL" id="CAJOBJ010141857">
    <property type="protein sequence ID" value="CAF4766676.1"/>
    <property type="molecule type" value="Genomic_DNA"/>
</dbReference>
<evidence type="ECO:0000256" key="3">
    <source>
        <dbReference type="PROSITE-ProRule" id="PRU00023"/>
    </source>
</evidence>
<dbReference type="InterPro" id="IPR036770">
    <property type="entry name" value="Ankyrin_rpt-contain_sf"/>
</dbReference>
<dbReference type="Proteomes" id="UP000681967">
    <property type="component" value="Unassembled WGS sequence"/>
</dbReference>
<accession>A0A8S3B3J6</accession>
<name>A0A8S3B3J6_9BILA</name>
<organism evidence="6 7">
    <name type="scientific">Rotaria magnacalcarata</name>
    <dbReference type="NCBI Taxonomy" id="392030"/>
    <lineage>
        <taxon>Eukaryota</taxon>
        <taxon>Metazoa</taxon>
        <taxon>Spiralia</taxon>
        <taxon>Gnathifera</taxon>
        <taxon>Rotifera</taxon>
        <taxon>Eurotatoria</taxon>
        <taxon>Bdelloidea</taxon>
        <taxon>Philodinida</taxon>
        <taxon>Philodinidae</taxon>
        <taxon>Rotaria</taxon>
    </lineage>
</organism>
<feature type="repeat" description="ANK" evidence="3">
    <location>
        <begin position="44"/>
        <end position="76"/>
    </location>
</feature>
<dbReference type="AlphaFoldDB" id="A0A8S3B3J6"/>
<dbReference type="PANTHER" id="PTHR24201">
    <property type="entry name" value="ANK_REP_REGION DOMAIN-CONTAINING PROTEIN"/>
    <property type="match status" value="1"/>
</dbReference>